<dbReference type="RefSeq" id="WP_317057446.1">
    <property type="nucleotide sequence ID" value="NZ_CP146069.1"/>
</dbReference>
<dbReference type="Proteomes" id="UP001364156">
    <property type="component" value="Chromosome"/>
</dbReference>
<keyword evidence="2" id="KW-1185">Reference proteome</keyword>
<proteinExistence type="predicted"/>
<dbReference type="EMBL" id="CP146069">
    <property type="protein sequence ID" value="WWR45823.1"/>
    <property type="molecule type" value="Genomic_DNA"/>
</dbReference>
<accession>A0ABZ2HF22</accession>
<evidence type="ECO:0000313" key="1">
    <source>
        <dbReference type="EMBL" id="WWR45823.1"/>
    </source>
</evidence>
<name>A0ABZ2HF22_9RHOB</name>
<evidence type="ECO:0000313" key="2">
    <source>
        <dbReference type="Proteomes" id="UP001364156"/>
    </source>
</evidence>
<organism evidence="1 2">
    <name type="scientific">Roseovarius phycicola</name>
    <dbReference type="NCBI Taxonomy" id="3080976"/>
    <lineage>
        <taxon>Bacteria</taxon>
        <taxon>Pseudomonadati</taxon>
        <taxon>Pseudomonadota</taxon>
        <taxon>Alphaproteobacteria</taxon>
        <taxon>Rhodobacterales</taxon>
        <taxon>Roseobacteraceae</taxon>
        <taxon>Roseovarius</taxon>
    </lineage>
</organism>
<gene>
    <name evidence="1" type="ORF">RZ517_13670</name>
</gene>
<protein>
    <submittedName>
        <fullName evidence="1">Uncharacterized protein</fullName>
    </submittedName>
</protein>
<reference evidence="1 2" key="1">
    <citation type="submission" date="2023-10" db="EMBL/GenBank/DDBJ databases">
        <title>Roseovarius strain S88 nov., isolated from a marine algae.</title>
        <authorList>
            <person name="Lee M.W."/>
            <person name="Lee J.K."/>
            <person name="Kim J.M."/>
            <person name="Choi D.G."/>
            <person name="Baek J.H."/>
            <person name="Bayburt H."/>
            <person name="Jung J.J."/>
            <person name="Han D.M."/>
            <person name="Jeon C.O."/>
        </authorList>
    </citation>
    <scope>NUCLEOTIDE SEQUENCE [LARGE SCALE GENOMIC DNA]</scope>
    <source>
        <strain evidence="1 2">S88</strain>
    </source>
</reference>
<sequence length="52" mass="5592">MRVWGSEIHVGITSVLRRYRVGAQRGAASRGVLGIFDKKEAGLSSKLEGMGC</sequence>